<feature type="transmembrane region" description="Helical" evidence="1">
    <location>
        <begin position="73"/>
        <end position="91"/>
    </location>
</feature>
<feature type="transmembrane region" description="Helical" evidence="1">
    <location>
        <begin position="260"/>
        <end position="278"/>
    </location>
</feature>
<dbReference type="Pfam" id="PF00115">
    <property type="entry name" value="COX1"/>
    <property type="match status" value="1"/>
</dbReference>
<dbReference type="GO" id="GO:0016020">
    <property type="term" value="C:membrane"/>
    <property type="evidence" value="ECO:0007669"/>
    <property type="project" value="InterPro"/>
</dbReference>
<evidence type="ECO:0008006" key="4">
    <source>
        <dbReference type="Google" id="ProtNLM"/>
    </source>
</evidence>
<accession>A0A254T6X9</accession>
<feature type="transmembrane region" description="Helical" evidence="1">
    <location>
        <begin position="187"/>
        <end position="205"/>
    </location>
</feature>
<sequence length="446" mass="46675">MLLALLALAFSTGFAVLLVASRTPISGGFVASVSLFRSALVLHVGLAVVVWFLSCAAALWSMAAGGVPGHTRWAALALAYAGVLGMLGALFSRSPVPVLANYIPVLDSPVFLLGLVSFLGGVALCGATSIGGVLSHVKKNITAWRVAALLSIGVTAIALLALAIPVAQSGVPTHAMQFELWAWGPGHILQFAHVLLLMGVWNVLGEQALVRTVASRSFMAGQLLLAALPVLAAPGVYIAYPIDSPEFRRAFTLLMAWGSWPAPVLLGGCLLVQIVRAGRGVRMALDNLPLVLSIFLFLMGCLCGAAIHGESTMVPAHYHGTVGAVTLAYMALGYRLLPAFGFAQGRGRLERWQPAIYGTGLIILVASLAWSGWLGVPRKSLHGETGMQSLAYFSAMGLVGLGGLLAVSGAALFVFNIVRVLRTERVPTVQVAGDRSIYPANLPVRG</sequence>
<name>A0A254T6X9_9BURK</name>
<protein>
    <recommendedName>
        <fullName evidence="4">Cytochrome oxidase subunit I profile domain-containing protein</fullName>
    </recommendedName>
</protein>
<evidence type="ECO:0000256" key="1">
    <source>
        <dbReference type="SAM" id="Phobius"/>
    </source>
</evidence>
<feature type="transmembrane region" description="Helical" evidence="1">
    <location>
        <begin position="111"/>
        <end position="134"/>
    </location>
</feature>
<keyword evidence="1" id="KW-0472">Membrane</keyword>
<feature type="transmembrane region" description="Helical" evidence="1">
    <location>
        <begin position="146"/>
        <end position="167"/>
    </location>
</feature>
<dbReference type="GO" id="GO:0004129">
    <property type="term" value="F:cytochrome-c oxidase activity"/>
    <property type="evidence" value="ECO:0007669"/>
    <property type="project" value="InterPro"/>
</dbReference>
<dbReference type="GO" id="GO:0020037">
    <property type="term" value="F:heme binding"/>
    <property type="evidence" value="ECO:0007669"/>
    <property type="project" value="InterPro"/>
</dbReference>
<evidence type="ECO:0000313" key="3">
    <source>
        <dbReference type="Proteomes" id="UP000197535"/>
    </source>
</evidence>
<comment type="caution">
    <text evidence="2">The sequence shown here is derived from an EMBL/GenBank/DDBJ whole genome shotgun (WGS) entry which is preliminary data.</text>
</comment>
<dbReference type="Gene3D" id="1.20.210.10">
    <property type="entry name" value="Cytochrome c oxidase-like, subunit I domain"/>
    <property type="match status" value="1"/>
</dbReference>
<dbReference type="SUPFAM" id="SSF81442">
    <property type="entry name" value="Cytochrome c oxidase subunit I-like"/>
    <property type="match status" value="1"/>
</dbReference>
<dbReference type="InterPro" id="IPR036927">
    <property type="entry name" value="Cyt_c_oxase-like_su1_sf"/>
</dbReference>
<feature type="transmembrane region" description="Helical" evidence="1">
    <location>
        <begin position="290"/>
        <end position="309"/>
    </location>
</feature>
<feature type="transmembrane region" description="Helical" evidence="1">
    <location>
        <begin position="321"/>
        <end position="343"/>
    </location>
</feature>
<proteinExistence type="predicted"/>
<dbReference type="InterPro" id="IPR000883">
    <property type="entry name" value="Cyt_C_Oxase_1"/>
</dbReference>
<dbReference type="Proteomes" id="UP000197535">
    <property type="component" value="Unassembled WGS sequence"/>
</dbReference>
<evidence type="ECO:0000313" key="2">
    <source>
        <dbReference type="EMBL" id="OWW18380.1"/>
    </source>
</evidence>
<keyword evidence="3" id="KW-1185">Reference proteome</keyword>
<gene>
    <name evidence="2" type="ORF">AYR66_01925</name>
</gene>
<organism evidence="2 3">
    <name type="scientific">Noviherbaspirillum denitrificans</name>
    <dbReference type="NCBI Taxonomy" id="1968433"/>
    <lineage>
        <taxon>Bacteria</taxon>
        <taxon>Pseudomonadati</taxon>
        <taxon>Pseudomonadota</taxon>
        <taxon>Betaproteobacteria</taxon>
        <taxon>Burkholderiales</taxon>
        <taxon>Oxalobacteraceae</taxon>
        <taxon>Noviherbaspirillum</taxon>
    </lineage>
</organism>
<reference evidence="2 3" key="1">
    <citation type="submission" date="2016-02" db="EMBL/GenBank/DDBJ databases">
        <authorList>
            <person name="Wen L."/>
            <person name="He K."/>
            <person name="Yang H."/>
        </authorList>
    </citation>
    <scope>NUCLEOTIDE SEQUENCE [LARGE SCALE GENOMIC DNA]</scope>
    <source>
        <strain evidence="2 3">TSA40</strain>
    </source>
</reference>
<feature type="transmembrane region" description="Helical" evidence="1">
    <location>
        <begin position="393"/>
        <end position="415"/>
    </location>
</feature>
<dbReference type="AlphaFoldDB" id="A0A254T6X9"/>
<keyword evidence="1" id="KW-0812">Transmembrane</keyword>
<feature type="transmembrane region" description="Helical" evidence="1">
    <location>
        <begin position="355"/>
        <end position="373"/>
    </location>
</feature>
<feature type="transmembrane region" description="Helical" evidence="1">
    <location>
        <begin position="217"/>
        <end position="240"/>
    </location>
</feature>
<dbReference type="EMBL" id="LSTO01000007">
    <property type="protein sequence ID" value="OWW18380.1"/>
    <property type="molecule type" value="Genomic_DNA"/>
</dbReference>
<feature type="transmembrane region" description="Helical" evidence="1">
    <location>
        <begin position="39"/>
        <end position="61"/>
    </location>
</feature>
<dbReference type="GO" id="GO:0009060">
    <property type="term" value="P:aerobic respiration"/>
    <property type="evidence" value="ECO:0007669"/>
    <property type="project" value="InterPro"/>
</dbReference>
<keyword evidence="1" id="KW-1133">Transmembrane helix</keyword>